<keyword evidence="3" id="KW-1185">Reference proteome</keyword>
<comment type="caution">
    <text evidence="2">The sequence shown here is derived from an EMBL/GenBank/DDBJ whole genome shotgun (WGS) entry which is preliminary data.</text>
</comment>
<evidence type="ECO:0000313" key="2">
    <source>
        <dbReference type="EMBL" id="CAG9583091.1"/>
    </source>
</evidence>
<accession>A0A8J2RB63</accession>
<feature type="compositionally biased region" description="Polar residues" evidence="1">
    <location>
        <begin position="117"/>
        <end position="130"/>
    </location>
</feature>
<evidence type="ECO:0000313" key="3">
    <source>
        <dbReference type="Proteomes" id="UP000789524"/>
    </source>
</evidence>
<feature type="compositionally biased region" description="Basic and acidic residues" evidence="1">
    <location>
        <begin position="95"/>
        <end position="116"/>
    </location>
</feature>
<feature type="region of interest" description="Disordered" evidence="1">
    <location>
        <begin position="95"/>
        <end position="151"/>
    </location>
</feature>
<reference evidence="2" key="1">
    <citation type="submission" date="2021-09" db="EMBL/GenBank/DDBJ databases">
        <authorList>
            <person name="Martin H S."/>
        </authorList>
    </citation>
    <scope>NUCLEOTIDE SEQUENCE</scope>
</reference>
<proteinExistence type="predicted"/>
<dbReference type="AlphaFoldDB" id="A0A8J2RB63"/>
<dbReference type="EMBL" id="CAKASE010000081">
    <property type="protein sequence ID" value="CAG9583091.1"/>
    <property type="molecule type" value="Genomic_DNA"/>
</dbReference>
<feature type="compositionally biased region" description="Basic and acidic residues" evidence="1">
    <location>
        <begin position="1"/>
        <end position="27"/>
    </location>
</feature>
<dbReference type="OrthoDB" id="7186541at2759"/>
<evidence type="ECO:0000256" key="1">
    <source>
        <dbReference type="SAM" id="MobiDB-lite"/>
    </source>
</evidence>
<organism evidence="2 3">
    <name type="scientific">Danaus chrysippus</name>
    <name type="common">African queen</name>
    <dbReference type="NCBI Taxonomy" id="151541"/>
    <lineage>
        <taxon>Eukaryota</taxon>
        <taxon>Metazoa</taxon>
        <taxon>Ecdysozoa</taxon>
        <taxon>Arthropoda</taxon>
        <taxon>Hexapoda</taxon>
        <taxon>Insecta</taxon>
        <taxon>Pterygota</taxon>
        <taxon>Neoptera</taxon>
        <taxon>Endopterygota</taxon>
        <taxon>Lepidoptera</taxon>
        <taxon>Glossata</taxon>
        <taxon>Ditrysia</taxon>
        <taxon>Papilionoidea</taxon>
        <taxon>Nymphalidae</taxon>
        <taxon>Danainae</taxon>
        <taxon>Danaini</taxon>
        <taxon>Danaina</taxon>
        <taxon>Danaus</taxon>
        <taxon>Anosia</taxon>
    </lineage>
</organism>
<feature type="compositionally biased region" description="Basic residues" evidence="1">
    <location>
        <begin position="131"/>
        <end position="150"/>
    </location>
</feature>
<name>A0A8J2RB63_9NEOP</name>
<dbReference type="Proteomes" id="UP000789524">
    <property type="component" value="Unassembled WGS sequence"/>
</dbReference>
<protein>
    <submittedName>
        <fullName evidence="2">(African queen) hypothetical protein</fullName>
    </submittedName>
</protein>
<gene>
    <name evidence="2" type="ORF">DCHRY22_LOCUS14553</name>
</gene>
<sequence length="184" mass="20690">MMENEELKLGTELNGKKCDLTEEKDGHASGSSNFLDKTAHNIDNLKSIDFNSADEVRQKMKQIFGQGLKFDDTADDIINVRNAGDHETEKNILQKHLMTKDKETDNPKRDEDHKTLDSNCLRCSSKNHIGTSRKRPGRPPKAGPSRKLKKQSVSSMYLGKLTNVVFLKRFGSSNVSDIESLDLL</sequence>
<feature type="region of interest" description="Disordered" evidence="1">
    <location>
        <begin position="1"/>
        <end position="36"/>
    </location>
</feature>